<evidence type="ECO:0000313" key="7">
    <source>
        <dbReference type="Proteomes" id="UP000308230"/>
    </source>
</evidence>
<comment type="function">
    <text evidence="3">With LigD forms a non-homologous end joining (NHEJ) DNA repair enzyme, which repairs dsDNA breaks with reduced fidelity. Binds linear dsDNA with 5'- and 3'- overhangs but not closed circular dsDNA nor ssDNA. Recruits and stimulates the ligase activity of LigD.</text>
</comment>
<dbReference type="RefSeq" id="WP_138125608.1">
    <property type="nucleotide sequence ID" value="NZ_SWLG01000005.1"/>
</dbReference>
<dbReference type="SMART" id="SM00559">
    <property type="entry name" value="Ku78"/>
    <property type="match status" value="1"/>
</dbReference>
<dbReference type="OrthoDB" id="9795084at2"/>
<evidence type="ECO:0000256" key="4">
    <source>
        <dbReference type="SAM" id="MobiDB-lite"/>
    </source>
</evidence>
<comment type="subunit">
    <text evidence="3">Homodimer. Interacts with LigD.</text>
</comment>
<dbReference type="Gene3D" id="2.40.290.10">
    <property type="match status" value="1"/>
</dbReference>
<keyword evidence="7" id="KW-1185">Reference proteome</keyword>
<reference evidence="6 7" key="1">
    <citation type="submission" date="2019-04" db="EMBL/GenBank/DDBJ databases">
        <title>Bacillus caeni sp. nov., a bacterium isolated from mangrove sediment.</title>
        <authorList>
            <person name="Huang H."/>
            <person name="Mo K."/>
            <person name="Hu Y."/>
        </authorList>
    </citation>
    <scope>NUCLEOTIDE SEQUENCE [LARGE SCALE GENOMIC DNA]</scope>
    <source>
        <strain evidence="6 7">HB172195</strain>
    </source>
</reference>
<gene>
    <name evidence="3" type="primary">ku</name>
    <name evidence="6" type="ORF">FCL54_08555</name>
</gene>
<feature type="compositionally biased region" description="Basic residues" evidence="4">
    <location>
        <begin position="271"/>
        <end position="285"/>
    </location>
</feature>
<dbReference type="HAMAP" id="MF_01875">
    <property type="entry name" value="Prokaryotic_Ku"/>
    <property type="match status" value="1"/>
</dbReference>
<evidence type="ECO:0000256" key="3">
    <source>
        <dbReference type="HAMAP-Rule" id="MF_01875"/>
    </source>
</evidence>
<feature type="region of interest" description="Disordered" evidence="4">
    <location>
        <begin position="251"/>
        <end position="285"/>
    </location>
</feature>
<dbReference type="NCBIfam" id="TIGR02772">
    <property type="entry name" value="Ku_bact"/>
    <property type="match status" value="1"/>
</dbReference>
<name>A0A5R9F5U1_9BACL</name>
<dbReference type="AlphaFoldDB" id="A0A5R9F5U1"/>
<dbReference type="InterPro" id="IPR009187">
    <property type="entry name" value="Prok_Ku"/>
</dbReference>
<organism evidence="6 7">
    <name type="scientific">Exobacillus caeni</name>
    <dbReference type="NCBI Taxonomy" id="2574798"/>
    <lineage>
        <taxon>Bacteria</taxon>
        <taxon>Bacillati</taxon>
        <taxon>Bacillota</taxon>
        <taxon>Bacilli</taxon>
        <taxon>Bacillales</taxon>
        <taxon>Guptibacillaceae</taxon>
        <taxon>Exobacillus</taxon>
    </lineage>
</organism>
<sequence>MHTMWKGSISFGLVNIPIKLYAATEDKDIKTRMIHKECHTPIKYEKTCPTCEKEVSSDDIVRGYEYEQGKYVVLEKEELEALNNQNNKSIEIVDFVKLEEIDPIYYNRSYFVGPNENGGKPFMLLKKAMEDSGKIGVAKVTIRSKEHLALVRVYKKGLVLETMYFPDEVRSIDHVPSIPENLELSEKELDMANQLIDQLTTEFNPEKYKDERREAMMELIETKISGNEIKVPKAAPKPNVVDLMDALQASIDETKKEEPKIDEPKKEEPKKKKKKPSVRKKKASS</sequence>
<dbReference type="GO" id="GO:0006310">
    <property type="term" value="P:DNA recombination"/>
    <property type="evidence" value="ECO:0007669"/>
    <property type="project" value="UniProtKB-KW"/>
</dbReference>
<evidence type="ECO:0000256" key="1">
    <source>
        <dbReference type="ARBA" id="ARBA00023125"/>
    </source>
</evidence>
<dbReference type="InterPro" id="IPR006164">
    <property type="entry name" value="DNA_bd_Ku70/Ku80"/>
</dbReference>
<comment type="similarity">
    <text evidence="3">Belongs to the prokaryotic Ku family.</text>
</comment>
<dbReference type="GO" id="GO:0003690">
    <property type="term" value="F:double-stranded DNA binding"/>
    <property type="evidence" value="ECO:0007669"/>
    <property type="project" value="UniProtKB-UniRule"/>
</dbReference>
<evidence type="ECO:0000313" key="6">
    <source>
        <dbReference type="EMBL" id="TLS37859.1"/>
    </source>
</evidence>
<dbReference type="Proteomes" id="UP000308230">
    <property type="component" value="Unassembled WGS sequence"/>
</dbReference>
<dbReference type="Pfam" id="PF02735">
    <property type="entry name" value="Ku"/>
    <property type="match status" value="1"/>
</dbReference>
<keyword evidence="3" id="KW-0227">DNA damage</keyword>
<dbReference type="PIRSF" id="PIRSF006493">
    <property type="entry name" value="Prok_Ku"/>
    <property type="match status" value="1"/>
</dbReference>
<feature type="domain" description="Ku" evidence="5">
    <location>
        <begin position="52"/>
        <end position="180"/>
    </location>
</feature>
<comment type="caution">
    <text evidence="6">The sequence shown here is derived from an EMBL/GenBank/DDBJ whole genome shotgun (WGS) entry which is preliminary data.</text>
</comment>
<proteinExistence type="inferred from homology"/>
<dbReference type="GO" id="GO:0006303">
    <property type="term" value="P:double-strand break repair via nonhomologous end joining"/>
    <property type="evidence" value="ECO:0007669"/>
    <property type="project" value="UniProtKB-UniRule"/>
</dbReference>
<dbReference type="PANTHER" id="PTHR41251">
    <property type="entry name" value="NON-HOMOLOGOUS END JOINING PROTEIN KU"/>
    <property type="match status" value="1"/>
</dbReference>
<accession>A0A5R9F5U1</accession>
<feature type="compositionally biased region" description="Basic and acidic residues" evidence="4">
    <location>
        <begin position="252"/>
        <end position="270"/>
    </location>
</feature>
<dbReference type="FunFam" id="2.40.290.10:FF:000004">
    <property type="entry name" value="Non-homologous end joining protein Ku"/>
    <property type="match status" value="1"/>
</dbReference>
<evidence type="ECO:0000256" key="2">
    <source>
        <dbReference type="ARBA" id="ARBA00023172"/>
    </source>
</evidence>
<keyword evidence="2 3" id="KW-0233">DNA recombination</keyword>
<keyword evidence="3" id="KW-0234">DNA repair</keyword>
<keyword evidence="1 3" id="KW-0238">DNA-binding</keyword>
<evidence type="ECO:0000259" key="5">
    <source>
        <dbReference type="SMART" id="SM00559"/>
    </source>
</evidence>
<protein>
    <recommendedName>
        <fullName evidence="3">Non-homologous end joining protein Ku</fullName>
    </recommendedName>
</protein>
<dbReference type="EMBL" id="SWLG01000005">
    <property type="protein sequence ID" value="TLS37859.1"/>
    <property type="molecule type" value="Genomic_DNA"/>
</dbReference>
<dbReference type="PANTHER" id="PTHR41251:SF1">
    <property type="entry name" value="NON-HOMOLOGOUS END JOINING PROTEIN KU"/>
    <property type="match status" value="1"/>
</dbReference>
<dbReference type="CDD" id="cd00789">
    <property type="entry name" value="KU_like"/>
    <property type="match status" value="1"/>
</dbReference>
<dbReference type="SUPFAM" id="SSF100939">
    <property type="entry name" value="SPOC domain-like"/>
    <property type="match status" value="1"/>
</dbReference>
<dbReference type="InterPro" id="IPR016194">
    <property type="entry name" value="SPOC-like_C_dom_sf"/>
</dbReference>